<feature type="region of interest" description="Disordered" evidence="1">
    <location>
        <begin position="83"/>
        <end position="104"/>
    </location>
</feature>
<organism evidence="2 3">
    <name type="scientific">Eleusine coracana subsp. coracana</name>
    <dbReference type="NCBI Taxonomy" id="191504"/>
    <lineage>
        <taxon>Eukaryota</taxon>
        <taxon>Viridiplantae</taxon>
        <taxon>Streptophyta</taxon>
        <taxon>Embryophyta</taxon>
        <taxon>Tracheophyta</taxon>
        <taxon>Spermatophyta</taxon>
        <taxon>Magnoliopsida</taxon>
        <taxon>Liliopsida</taxon>
        <taxon>Poales</taxon>
        <taxon>Poaceae</taxon>
        <taxon>PACMAD clade</taxon>
        <taxon>Chloridoideae</taxon>
        <taxon>Cynodonteae</taxon>
        <taxon>Eleusininae</taxon>
        <taxon>Eleusine</taxon>
    </lineage>
</organism>
<evidence type="ECO:0000256" key="1">
    <source>
        <dbReference type="SAM" id="MobiDB-lite"/>
    </source>
</evidence>
<accession>A0AAV5DNG3</accession>
<feature type="compositionally biased region" description="Gly residues" evidence="1">
    <location>
        <begin position="91"/>
        <end position="104"/>
    </location>
</feature>
<dbReference type="EMBL" id="BQKI01000021">
    <property type="protein sequence ID" value="GJN12018.1"/>
    <property type="molecule type" value="Genomic_DNA"/>
</dbReference>
<dbReference type="AlphaFoldDB" id="A0AAV5DNG3"/>
<reference evidence="2" key="2">
    <citation type="submission" date="2021-12" db="EMBL/GenBank/DDBJ databases">
        <title>Resequencing data analysis of finger millet.</title>
        <authorList>
            <person name="Hatakeyama M."/>
            <person name="Aluri S."/>
            <person name="Balachadran M.T."/>
            <person name="Sivarajan S.R."/>
            <person name="Poveda L."/>
            <person name="Shimizu-Inatsugi R."/>
            <person name="Schlapbach R."/>
            <person name="Sreeman S.M."/>
            <person name="Shimizu K.K."/>
        </authorList>
    </citation>
    <scope>NUCLEOTIDE SEQUENCE</scope>
</reference>
<gene>
    <name evidence="2" type="primary">ga30261</name>
    <name evidence="2" type="ORF">PR202_ga30261</name>
</gene>
<feature type="region of interest" description="Disordered" evidence="1">
    <location>
        <begin position="1"/>
        <end position="49"/>
    </location>
</feature>
<evidence type="ECO:0000313" key="2">
    <source>
        <dbReference type="EMBL" id="GJN12018.1"/>
    </source>
</evidence>
<reference evidence="2" key="1">
    <citation type="journal article" date="2018" name="DNA Res.">
        <title>Multiple hybrid de novo genome assembly of finger millet, an orphan allotetraploid crop.</title>
        <authorList>
            <person name="Hatakeyama M."/>
            <person name="Aluri S."/>
            <person name="Balachadran M.T."/>
            <person name="Sivarajan S.R."/>
            <person name="Patrignani A."/>
            <person name="Gruter S."/>
            <person name="Poveda L."/>
            <person name="Shimizu-Inatsugi R."/>
            <person name="Baeten J."/>
            <person name="Francoijs K.J."/>
            <person name="Nataraja K.N."/>
            <person name="Reddy Y.A.N."/>
            <person name="Phadnis S."/>
            <person name="Ravikumar R.L."/>
            <person name="Schlapbach R."/>
            <person name="Sreeman S.M."/>
            <person name="Shimizu K.K."/>
        </authorList>
    </citation>
    <scope>NUCLEOTIDE SEQUENCE</scope>
</reference>
<sequence length="104" mass="11079">MFAQGWRQPEAGVSRGGAARGAGDLRQGRPRVARPGAMTTRWPPRGVNDLTRASRGYDWRSEMGTVEAWAARPGAMEIWVTTRGGTARSGSSGGVGQGRRGLEP</sequence>
<name>A0AAV5DNG3_ELECO</name>
<evidence type="ECO:0000313" key="3">
    <source>
        <dbReference type="Proteomes" id="UP001054889"/>
    </source>
</evidence>
<protein>
    <submittedName>
        <fullName evidence="2">Uncharacterized protein</fullName>
    </submittedName>
</protein>
<dbReference type="Proteomes" id="UP001054889">
    <property type="component" value="Unassembled WGS sequence"/>
</dbReference>
<proteinExistence type="predicted"/>
<keyword evidence="3" id="KW-1185">Reference proteome</keyword>
<comment type="caution">
    <text evidence="2">The sequence shown here is derived from an EMBL/GenBank/DDBJ whole genome shotgun (WGS) entry which is preliminary data.</text>
</comment>